<evidence type="ECO:0000313" key="1">
    <source>
        <dbReference type="EMBL" id="JAH59117.1"/>
    </source>
</evidence>
<dbReference type="EMBL" id="GBXM01049460">
    <property type="protein sequence ID" value="JAH59117.1"/>
    <property type="molecule type" value="Transcribed_RNA"/>
</dbReference>
<sequence>MKDRQVHVLIWSTQYGPECKSFECKKVYAKYI</sequence>
<organism evidence="1">
    <name type="scientific">Anguilla anguilla</name>
    <name type="common">European freshwater eel</name>
    <name type="synonym">Muraena anguilla</name>
    <dbReference type="NCBI Taxonomy" id="7936"/>
    <lineage>
        <taxon>Eukaryota</taxon>
        <taxon>Metazoa</taxon>
        <taxon>Chordata</taxon>
        <taxon>Craniata</taxon>
        <taxon>Vertebrata</taxon>
        <taxon>Euteleostomi</taxon>
        <taxon>Actinopterygii</taxon>
        <taxon>Neopterygii</taxon>
        <taxon>Teleostei</taxon>
        <taxon>Anguilliformes</taxon>
        <taxon>Anguillidae</taxon>
        <taxon>Anguilla</taxon>
    </lineage>
</organism>
<accession>A0A0E9U049</accession>
<reference evidence="1" key="1">
    <citation type="submission" date="2014-11" db="EMBL/GenBank/DDBJ databases">
        <authorList>
            <person name="Amaro Gonzalez C."/>
        </authorList>
    </citation>
    <scope>NUCLEOTIDE SEQUENCE</scope>
</reference>
<name>A0A0E9U049_ANGAN</name>
<dbReference type="AlphaFoldDB" id="A0A0E9U049"/>
<reference evidence="1" key="2">
    <citation type="journal article" date="2015" name="Fish Shellfish Immunol.">
        <title>Early steps in the European eel (Anguilla anguilla)-Vibrio vulnificus interaction in the gills: Role of the RtxA13 toxin.</title>
        <authorList>
            <person name="Callol A."/>
            <person name="Pajuelo D."/>
            <person name="Ebbesson L."/>
            <person name="Teles M."/>
            <person name="MacKenzie S."/>
            <person name="Amaro C."/>
        </authorList>
    </citation>
    <scope>NUCLEOTIDE SEQUENCE</scope>
</reference>
<protein>
    <submittedName>
        <fullName evidence="1">Uncharacterized protein</fullName>
    </submittedName>
</protein>
<proteinExistence type="predicted"/>